<organism evidence="3 4">
    <name type="scientific">Streptomyces leeuwenhoekii</name>
    <dbReference type="NCBI Taxonomy" id="1437453"/>
    <lineage>
        <taxon>Bacteria</taxon>
        <taxon>Bacillati</taxon>
        <taxon>Actinomycetota</taxon>
        <taxon>Actinomycetes</taxon>
        <taxon>Kitasatosporales</taxon>
        <taxon>Streptomycetaceae</taxon>
        <taxon>Streptomyces</taxon>
    </lineage>
</organism>
<feature type="compositionally biased region" description="Polar residues" evidence="1">
    <location>
        <begin position="219"/>
        <end position="233"/>
    </location>
</feature>
<feature type="region of interest" description="Disordered" evidence="1">
    <location>
        <begin position="205"/>
        <end position="248"/>
    </location>
</feature>
<feature type="transmembrane region" description="Helical" evidence="2">
    <location>
        <begin position="181"/>
        <end position="202"/>
    </location>
</feature>
<reference evidence="3 4" key="1">
    <citation type="submission" date="2015-02" db="EMBL/GenBank/DDBJ databases">
        <authorList>
            <person name="Gomez-Escribano P.J."/>
        </authorList>
    </citation>
    <scope>NUCLEOTIDE SEQUENCE [LARGE SCALE GENOMIC DNA]</scope>
    <source>
        <strain evidence="4">C34 (DSM 42122 / NRRL B-24963)</strain>
    </source>
</reference>
<feature type="region of interest" description="Disordered" evidence="1">
    <location>
        <begin position="1"/>
        <end position="86"/>
    </location>
</feature>
<dbReference type="AlphaFoldDB" id="A0A0F7VUA0"/>
<evidence type="ECO:0000313" key="4">
    <source>
        <dbReference type="Proteomes" id="UP000035016"/>
    </source>
</evidence>
<evidence type="ECO:0000256" key="1">
    <source>
        <dbReference type="SAM" id="MobiDB-lite"/>
    </source>
</evidence>
<sequence length="248" mass="25874">MLTTVGLRAGRGSRGRLLLVATEPRPRPRRATAGPAPSRPPDEFPYRLPKLTPPVYSGTVPEDVGGTPFPDGWDGREPDSDPDRGAWDEEFASVVFDEAFVRAAAVHEPTAVERLLAAAQARAEAAETEARRTHPAGERYDDGYGGFGHAPGLDALDDDGLDGPGDPAGPYGRPLRWHRPVAWVLALVMGVGMVALAFAAVYRGGSSGGGERTPPPASTSPEQGGATSPSVSAGHSRPAAVPVIPHSP</sequence>
<feature type="compositionally biased region" description="Basic and acidic residues" evidence="1">
    <location>
        <begin position="73"/>
        <end position="86"/>
    </location>
</feature>
<feature type="region of interest" description="Disordered" evidence="1">
    <location>
        <begin position="146"/>
        <end position="173"/>
    </location>
</feature>
<evidence type="ECO:0000256" key="2">
    <source>
        <dbReference type="SAM" id="Phobius"/>
    </source>
</evidence>
<accession>A0A0F7VUA0</accession>
<keyword evidence="2" id="KW-0812">Transmembrane</keyword>
<name>A0A0F7VUA0_STRLW</name>
<dbReference type="KEGG" id="sle:sle_46510"/>
<protein>
    <submittedName>
        <fullName evidence="3">Uncharacterized protein</fullName>
    </submittedName>
</protein>
<evidence type="ECO:0000313" key="3">
    <source>
        <dbReference type="EMBL" id="CQR64109.1"/>
    </source>
</evidence>
<keyword evidence="2" id="KW-1133">Transmembrane helix</keyword>
<gene>
    <name evidence="3" type="primary">sle_46510</name>
</gene>
<proteinExistence type="predicted"/>
<feature type="compositionally biased region" description="Low complexity" evidence="1">
    <location>
        <begin position="1"/>
        <end position="19"/>
    </location>
</feature>
<keyword evidence="2" id="KW-0472">Membrane</keyword>
<dbReference type="Proteomes" id="UP000035016">
    <property type="component" value="Chromosome Chromosome"/>
</dbReference>
<dbReference type="EMBL" id="LN831790">
    <property type="protein sequence ID" value="CQR64109.1"/>
    <property type="molecule type" value="Genomic_DNA"/>
</dbReference>